<dbReference type="AlphaFoldDB" id="A0A2H0NAA5"/>
<proteinExistence type="predicted"/>
<evidence type="ECO:0000256" key="1">
    <source>
        <dbReference type="SAM" id="Phobius"/>
    </source>
</evidence>
<sequence length="233" mass="27187">MFFKKEIIIITTLFIFIIGGFSIFYYNKQPNESNFIEITPEEEFSDWQTHQSKSFQFKYPPTWKIVNENKSSVNPDKNLKEEIILEQTSGEWIGDTITISYITGNKITDFDSKFGSITYYYDFNSEQWMQFRISEMTGQNKSGLAEIEMQVNNLPVFLGTGRWLTYIIPLSHTEFLKLNISRSGETEPLKNIIRTVKPIEKNNNQEVDVISQFEINEKNKALAEEILSTLILE</sequence>
<protein>
    <submittedName>
        <fullName evidence="2">Uncharacterized protein</fullName>
    </submittedName>
</protein>
<evidence type="ECO:0000313" key="2">
    <source>
        <dbReference type="EMBL" id="PIR05036.1"/>
    </source>
</evidence>
<accession>A0A2H0NAA5</accession>
<reference evidence="2 3" key="1">
    <citation type="submission" date="2017-09" db="EMBL/GenBank/DDBJ databases">
        <title>Depth-based differentiation of microbial function through sediment-hosted aquifers and enrichment of novel symbionts in the deep terrestrial subsurface.</title>
        <authorList>
            <person name="Probst A.J."/>
            <person name="Ladd B."/>
            <person name="Jarett J.K."/>
            <person name="Geller-Mcgrath D.E."/>
            <person name="Sieber C.M."/>
            <person name="Emerson J.B."/>
            <person name="Anantharaman K."/>
            <person name="Thomas B.C."/>
            <person name="Malmstrom R."/>
            <person name="Stieglmeier M."/>
            <person name="Klingl A."/>
            <person name="Woyke T."/>
            <person name="Ryan C.M."/>
            <person name="Banfield J.F."/>
        </authorList>
    </citation>
    <scope>NUCLEOTIDE SEQUENCE [LARGE SCALE GENOMIC DNA]</scope>
    <source>
        <strain evidence="2">CG11_big_fil_rev_8_21_14_0_20_35_14</strain>
    </source>
</reference>
<evidence type="ECO:0000313" key="3">
    <source>
        <dbReference type="Proteomes" id="UP000229893"/>
    </source>
</evidence>
<comment type="caution">
    <text evidence="2">The sequence shown here is derived from an EMBL/GenBank/DDBJ whole genome shotgun (WGS) entry which is preliminary data.</text>
</comment>
<gene>
    <name evidence="2" type="ORF">COV57_01145</name>
</gene>
<keyword evidence="1" id="KW-0812">Transmembrane</keyword>
<dbReference type="Proteomes" id="UP000229893">
    <property type="component" value="Unassembled WGS sequence"/>
</dbReference>
<keyword evidence="1" id="KW-0472">Membrane</keyword>
<feature type="transmembrane region" description="Helical" evidence="1">
    <location>
        <begin position="7"/>
        <end position="26"/>
    </location>
</feature>
<dbReference type="EMBL" id="PCWO01000018">
    <property type="protein sequence ID" value="PIR05036.1"/>
    <property type="molecule type" value="Genomic_DNA"/>
</dbReference>
<keyword evidence="1" id="KW-1133">Transmembrane helix</keyword>
<organism evidence="2 3">
    <name type="scientific">Candidatus Liptonbacteria bacterium CG11_big_fil_rev_8_21_14_0_20_35_14</name>
    <dbReference type="NCBI Taxonomy" id="1974634"/>
    <lineage>
        <taxon>Bacteria</taxon>
        <taxon>Candidatus Liptoniibacteriota</taxon>
    </lineage>
</organism>
<name>A0A2H0NAA5_9BACT</name>